<dbReference type="OrthoDB" id="97428at2157"/>
<dbReference type="AlphaFoldDB" id="I3ZRB5"/>
<proteinExistence type="predicted"/>
<organism evidence="1 2">
    <name type="scientific">Thermococcus cleftensis (strain DSM 27260 / KACC 17922 / CL1)</name>
    <dbReference type="NCBI Taxonomy" id="163003"/>
    <lineage>
        <taxon>Archaea</taxon>
        <taxon>Methanobacteriati</taxon>
        <taxon>Methanobacteriota</taxon>
        <taxon>Thermococci</taxon>
        <taxon>Thermococcales</taxon>
        <taxon>Thermococcaceae</taxon>
        <taxon>Thermococcus</taxon>
    </lineage>
</organism>
<dbReference type="STRING" id="163003.CL1_0034"/>
<name>I3ZRB5_THECF</name>
<protein>
    <submittedName>
        <fullName evidence="1">Uncharacterized protein</fullName>
    </submittedName>
</protein>
<dbReference type="EMBL" id="CP003651">
    <property type="protein sequence ID" value="AFL94249.1"/>
    <property type="molecule type" value="Genomic_DNA"/>
</dbReference>
<evidence type="ECO:0000313" key="1">
    <source>
        <dbReference type="EMBL" id="AFL94249.1"/>
    </source>
</evidence>
<dbReference type="RefSeq" id="WP_014787890.1">
    <property type="nucleotide sequence ID" value="NC_018015.1"/>
</dbReference>
<sequence>MRTGWKIGTGRESLLESLAELAKTGDFLEYLRLEWDDYGILSLWRGDLPVFGADVFLGSALEELALLNFHLLEVKPSLDLGELRRGKLEDDPYRKALAGKNFDAFLEEHPVVSLGSYDPWIDLHLVRNGKTLKVLSLEWYGPHQELYFEVPLEEWLDSTVRLFAMIVRDFERMRETLLRYGLVNAPRKIGRYRTLLRGLLDAHPIDIDALPPAYAPWEVEEVLRTASNFLFRGSVEGAKCVLDSLENPNHYRQALFRIHDKPGRLESLYRLLEKPYRPEMLSHLAYLYAVDGRPGRGEAIAAEVGSDAAWWNLALGLLNTGSYGDALRAAERIKNPWLRGKILLRTYLDRRELAEEIKERAPEHVRVFIEEREKGEP</sequence>
<dbReference type="KEGG" id="thm:CL1_0034"/>
<dbReference type="Proteomes" id="UP000006064">
    <property type="component" value="Chromosome"/>
</dbReference>
<dbReference type="GeneID" id="13038689"/>
<reference evidence="1 2" key="1">
    <citation type="journal article" date="2012" name="J. Bacteriol.">
        <title>Complete Genome Sequence of the Hyperthermophilic Archaeon Thermococcus sp. Strain CL1, Isolated from a Paralvinella sp. Polychaete Worm Collected from a Hydrothermal Vent.</title>
        <authorList>
            <person name="Jung J.H."/>
            <person name="Holden J.F."/>
            <person name="Seo D.H."/>
            <person name="Park K.H."/>
            <person name="Shin H."/>
            <person name="Ryu S."/>
            <person name="Lee J.H."/>
            <person name="Park C.S."/>
        </authorList>
    </citation>
    <scope>NUCLEOTIDE SEQUENCE [LARGE SCALE GENOMIC DNA]</scope>
    <source>
        <strain evidence="2">DSM 27260 / KACC 17922 / CL1</strain>
    </source>
</reference>
<dbReference type="HOGENOM" id="CLU_734920_0_0_2"/>
<gene>
    <name evidence="1" type="ORF">CL1_0034</name>
</gene>
<keyword evidence="2" id="KW-1185">Reference proteome</keyword>
<evidence type="ECO:0000313" key="2">
    <source>
        <dbReference type="Proteomes" id="UP000006064"/>
    </source>
</evidence>
<accession>I3ZRB5</accession>